<dbReference type="EMBL" id="CM056813">
    <property type="protein sequence ID" value="KAJ8641854.1"/>
    <property type="molecule type" value="Genomic_DNA"/>
</dbReference>
<name>A0ACC2M8B5_PERAE</name>
<sequence>MVLQDSSSKVSTSSVMNQYAFSDMVVGPTSFEDHGCTSWDGQTSNVLPSIQSLGERICRSMDLVQAVGPEDSEMFRQRHLMNLRSGKDPDFSSALGKGLSLSIGSHLPSNVLIPSFNYRETEPNVNQVCPSYLNSREGPRVQFKQIRGDCSSCGDGIMDNTYASSSVSHNHFGSITYNEVAASLIIRNSRYLKPAQTLLEEVVSVTKAVELESHKQLRKEKSIGRILLHELEARKPAGDQKRNALCNNAFSSANKHEIQIKITKLVALLEEVNSRYEQYRHRMEEVVSSFEVVAGLGSAKSYTTLALKAMSRHFCSLRNAIVAQICAARRCLSENSQRSLGSLAQLSLFDHIARQKRAALQQLGVIPSQQVWRPLRGLPENSVAILRTWLFEHFLHPYPSDSEKLMLATQTGLTRNQVSNWFINARVRLWKPMIEEMYREEIEEASMDSSSSTDNTSMIQKGVSQMM</sequence>
<accession>A0ACC2M8B5</accession>
<evidence type="ECO:0000313" key="2">
    <source>
        <dbReference type="Proteomes" id="UP001234297"/>
    </source>
</evidence>
<evidence type="ECO:0000313" key="1">
    <source>
        <dbReference type="EMBL" id="KAJ8641854.1"/>
    </source>
</evidence>
<reference evidence="1 2" key="1">
    <citation type="journal article" date="2022" name="Hortic Res">
        <title>A haplotype resolved chromosomal level avocado genome allows analysis of novel avocado genes.</title>
        <authorList>
            <person name="Nath O."/>
            <person name="Fletcher S.J."/>
            <person name="Hayward A."/>
            <person name="Shaw L.M."/>
            <person name="Masouleh A.K."/>
            <person name="Furtado A."/>
            <person name="Henry R.J."/>
            <person name="Mitter N."/>
        </authorList>
    </citation>
    <scope>NUCLEOTIDE SEQUENCE [LARGE SCALE GENOMIC DNA]</scope>
    <source>
        <strain evidence="2">cv. Hass</strain>
    </source>
</reference>
<dbReference type="Proteomes" id="UP001234297">
    <property type="component" value="Chromosome 5"/>
</dbReference>
<proteinExistence type="predicted"/>
<protein>
    <submittedName>
        <fullName evidence="1">Uncharacterized protein</fullName>
    </submittedName>
</protein>
<keyword evidence="2" id="KW-1185">Reference proteome</keyword>
<gene>
    <name evidence="1" type="ORF">MRB53_018548</name>
</gene>
<organism evidence="1 2">
    <name type="scientific">Persea americana</name>
    <name type="common">Avocado</name>
    <dbReference type="NCBI Taxonomy" id="3435"/>
    <lineage>
        <taxon>Eukaryota</taxon>
        <taxon>Viridiplantae</taxon>
        <taxon>Streptophyta</taxon>
        <taxon>Embryophyta</taxon>
        <taxon>Tracheophyta</taxon>
        <taxon>Spermatophyta</taxon>
        <taxon>Magnoliopsida</taxon>
        <taxon>Magnoliidae</taxon>
        <taxon>Laurales</taxon>
        <taxon>Lauraceae</taxon>
        <taxon>Persea</taxon>
    </lineage>
</organism>
<comment type="caution">
    <text evidence="1">The sequence shown here is derived from an EMBL/GenBank/DDBJ whole genome shotgun (WGS) entry which is preliminary data.</text>
</comment>